<gene>
    <name evidence="2" type="ordered locus">midi_00917</name>
</gene>
<evidence type="ECO:0000313" key="2">
    <source>
        <dbReference type="EMBL" id="AEI89201.1"/>
    </source>
</evidence>
<proteinExistence type="predicted"/>
<sequence>MSVVVFAIRGCKCGEGWWMFMALYVMDIIKYIFNALYKTYKMIVDYILNTH</sequence>
<evidence type="ECO:0000256" key="1">
    <source>
        <dbReference type="SAM" id="Phobius"/>
    </source>
</evidence>
<name>F7XX02_MIDMI</name>
<dbReference type="KEGG" id="mmn:midi_00917"/>
<keyword evidence="3" id="KW-1185">Reference proteome</keyword>
<keyword evidence="1" id="KW-1133">Transmembrane helix</keyword>
<reference evidence="2 3" key="1">
    <citation type="journal article" date="2011" name="Mol. Biol. Evol.">
        <title>Phylogenomic evidence for the presence of a flagellum and cbb3 oxidase in the free-living mitochondrial ancestor.</title>
        <authorList>
            <person name="Sassera D."/>
            <person name="Lo N."/>
            <person name="Epis S."/>
            <person name="D'Auria G."/>
            <person name="Montagna M."/>
            <person name="Comandatore F."/>
            <person name="Horner D."/>
            <person name="Pereto J."/>
            <person name="Luciano A.M."/>
            <person name="Franciosi F."/>
            <person name="Ferri E."/>
            <person name="Crotti E."/>
            <person name="Bazzocchi C."/>
            <person name="Daffonchio D."/>
            <person name="Sacchi L."/>
            <person name="Moya A."/>
            <person name="Latorre A."/>
            <person name="Bandi C."/>
        </authorList>
    </citation>
    <scope>NUCLEOTIDE SEQUENCE [LARGE SCALE GENOMIC DNA]</scope>
    <source>
        <strain evidence="2 3">IricVA</strain>
    </source>
</reference>
<dbReference type="EMBL" id="CP002130">
    <property type="protein sequence ID" value="AEI89201.1"/>
    <property type="molecule type" value="Genomic_DNA"/>
</dbReference>
<dbReference type="HOGENOM" id="CLU_3100962_0_0_5"/>
<dbReference type="Proteomes" id="UP000006639">
    <property type="component" value="Chromosome"/>
</dbReference>
<protein>
    <submittedName>
        <fullName evidence="2">Uncharacterized protein</fullName>
    </submittedName>
</protein>
<dbReference type="AlphaFoldDB" id="F7XX02"/>
<organism evidence="2 3">
    <name type="scientific">Midichloria mitochondrii (strain IricVA)</name>
    <dbReference type="NCBI Taxonomy" id="696127"/>
    <lineage>
        <taxon>Bacteria</taxon>
        <taxon>Pseudomonadati</taxon>
        <taxon>Pseudomonadota</taxon>
        <taxon>Alphaproteobacteria</taxon>
        <taxon>Rickettsiales</taxon>
        <taxon>Candidatus Midichloriaceae</taxon>
        <taxon>Candidatus Midichloria</taxon>
    </lineage>
</organism>
<keyword evidence="1" id="KW-0812">Transmembrane</keyword>
<keyword evidence="1" id="KW-0472">Membrane</keyword>
<feature type="transmembrane region" description="Helical" evidence="1">
    <location>
        <begin position="16"/>
        <end position="33"/>
    </location>
</feature>
<evidence type="ECO:0000313" key="3">
    <source>
        <dbReference type="Proteomes" id="UP000006639"/>
    </source>
</evidence>
<accession>F7XX02</accession>